<feature type="binding site" evidence="11">
    <location>
        <position position="117"/>
    </location>
    <ligand>
        <name>ATP</name>
        <dbReference type="ChEBI" id="CHEBI:30616"/>
    </ligand>
</feature>
<evidence type="ECO:0000256" key="1">
    <source>
        <dbReference type="ARBA" id="ARBA00001771"/>
    </source>
</evidence>
<dbReference type="Proteomes" id="UP001597221">
    <property type="component" value="Unassembled WGS sequence"/>
</dbReference>
<dbReference type="SUPFAM" id="SSF53613">
    <property type="entry name" value="Ribokinase-like"/>
    <property type="match status" value="1"/>
</dbReference>
<dbReference type="NCBIfam" id="NF006830">
    <property type="entry name" value="PRK09355.1"/>
    <property type="match status" value="1"/>
</dbReference>
<feature type="binding site" evidence="11">
    <location>
        <position position="162"/>
    </location>
    <ligand>
        <name>ATP</name>
        <dbReference type="ChEBI" id="CHEBI:30616"/>
    </ligand>
</feature>
<comment type="function">
    <text evidence="11">Catalyzes the phosphorylation of the hydroxyl group of 4-methyl-5-beta-hydroxyethylthiazole (THZ).</text>
</comment>
<reference evidence="13" key="1">
    <citation type="journal article" date="2019" name="Int. J. Syst. Evol. Microbiol.">
        <title>The Global Catalogue of Microorganisms (GCM) 10K type strain sequencing project: providing services to taxonomists for standard genome sequencing and annotation.</title>
        <authorList>
            <consortium name="The Broad Institute Genomics Platform"/>
            <consortium name="The Broad Institute Genome Sequencing Center for Infectious Disease"/>
            <person name="Wu L."/>
            <person name="Ma J."/>
        </authorList>
    </citation>
    <scope>NUCLEOTIDE SEQUENCE [LARGE SCALE GENOMIC DNA]</scope>
    <source>
        <strain evidence="13">CGMCC 1.12376</strain>
    </source>
</reference>
<keyword evidence="10 11" id="KW-0784">Thiamine biosynthesis</keyword>
<evidence type="ECO:0000256" key="6">
    <source>
        <dbReference type="ARBA" id="ARBA00022741"/>
    </source>
</evidence>
<dbReference type="PIRSF" id="PIRSF000513">
    <property type="entry name" value="Thz_kinase"/>
    <property type="match status" value="1"/>
</dbReference>
<dbReference type="Gene3D" id="3.40.1190.20">
    <property type="match status" value="1"/>
</dbReference>
<evidence type="ECO:0000256" key="3">
    <source>
        <dbReference type="ARBA" id="ARBA00004868"/>
    </source>
</evidence>
<keyword evidence="5 11" id="KW-0479">Metal-binding</keyword>
<comment type="pathway">
    <text evidence="3 11">Cofactor biosynthesis; thiamine diphosphate biosynthesis; 4-methyl-5-(2-phosphoethyl)-thiazole from 5-(2-hydroxyethyl)-4-methylthiazole: step 1/1.</text>
</comment>
<dbReference type="PRINTS" id="PR01099">
    <property type="entry name" value="HYETHTZKNASE"/>
</dbReference>
<evidence type="ECO:0000313" key="12">
    <source>
        <dbReference type="EMBL" id="MFD1608577.1"/>
    </source>
</evidence>
<organism evidence="12 13">
    <name type="scientific">Oceanobacillus luteolus</name>
    <dbReference type="NCBI Taxonomy" id="1274358"/>
    <lineage>
        <taxon>Bacteria</taxon>
        <taxon>Bacillati</taxon>
        <taxon>Bacillota</taxon>
        <taxon>Bacilli</taxon>
        <taxon>Bacillales</taxon>
        <taxon>Bacillaceae</taxon>
        <taxon>Oceanobacillus</taxon>
    </lineage>
</organism>
<dbReference type="HAMAP" id="MF_00228">
    <property type="entry name" value="Thz_kinase"/>
    <property type="match status" value="1"/>
</dbReference>
<sequence>MNEKIIQKVRENIPLIHHLTNAPTMNFVANGTLAFGASPVMAKSIDEAADMAKNADAVYINIGTVAAEDIPAMIAAGKAGNEKGIPVLVDPVGNAATPFRSQAVDRILAEVKPTVIKGNAGEIAHLAGMDWKVKGVDSVGDGNIEDAAKLVAEKYDTAVVVSGKTDVICVGERIFTNDTGHHYLTLVTGGGCLLGSIMCSCLSTDDSIEEQLLTAVEFYGLAAEYAVAQDHVKGPGTFMATFLDALSMDAAILKGEKQHESINS</sequence>
<dbReference type="RefSeq" id="WP_379597932.1">
    <property type="nucleotide sequence ID" value="NZ_JBHUDE010000116.1"/>
</dbReference>
<accession>A0ABW4HTS8</accession>
<keyword evidence="6 11" id="KW-0547">Nucleotide-binding</keyword>
<keyword evidence="8 11" id="KW-0067">ATP-binding</keyword>
<gene>
    <name evidence="11 12" type="primary">thiM</name>
    <name evidence="12" type="ORF">ACFSBH_13160</name>
</gene>
<feature type="binding site" evidence="11">
    <location>
        <position position="189"/>
    </location>
    <ligand>
        <name>substrate</name>
    </ligand>
</feature>
<comment type="catalytic activity">
    <reaction evidence="1 11">
        <text>5-(2-hydroxyethyl)-4-methylthiazole + ATP = 4-methyl-5-(2-phosphooxyethyl)-thiazole + ADP + H(+)</text>
        <dbReference type="Rhea" id="RHEA:24212"/>
        <dbReference type="ChEBI" id="CHEBI:15378"/>
        <dbReference type="ChEBI" id="CHEBI:17957"/>
        <dbReference type="ChEBI" id="CHEBI:30616"/>
        <dbReference type="ChEBI" id="CHEBI:58296"/>
        <dbReference type="ChEBI" id="CHEBI:456216"/>
        <dbReference type="EC" id="2.7.1.50"/>
    </reaction>
</comment>
<evidence type="ECO:0000256" key="8">
    <source>
        <dbReference type="ARBA" id="ARBA00022840"/>
    </source>
</evidence>
<dbReference type="PANTHER" id="PTHR20858:SF17">
    <property type="entry name" value="HYDROXYMETHYLPYRIMIDINE_PHOSPHOMETHYLPYRIMIDINE KINASE THI20-RELATED"/>
    <property type="match status" value="1"/>
</dbReference>
<evidence type="ECO:0000313" key="13">
    <source>
        <dbReference type="Proteomes" id="UP001597221"/>
    </source>
</evidence>
<comment type="caution">
    <text evidence="12">The sequence shown here is derived from an EMBL/GenBank/DDBJ whole genome shotgun (WGS) entry which is preliminary data.</text>
</comment>
<dbReference type="EMBL" id="JBHUDE010000116">
    <property type="protein sequence ID" value="MFD1608577.1"/>
    <property type="molecule type" value="Genomic_DNA"/>
</dbReference>
<dbReference type="EC" id="2.7.1.50" evidence="11"/>
<dbReference type="InterPro" id="IPR029056">
    <property type="entry name" value="Ribokinase-like"/>
</dbReference>
<comment type="cofactor">
    <cofactor evidence="2 11">
        <name>Mg(2+)</name>
        <dbReference type="ChEBI" id="CHEBI:18420"/>
    </cofactor>
</comment>
<keyword evidence="13" id="KW-1185">Reference proteome</keyword>
<dbReference type="InterPro" id="IPR000417">
    <property type="entry name" value="Hyethyz_kinase"/>
</dbReference>
<evidence type="ECO:0000256" key="7">
    <source>
        <dbReference type="ARBA" id="ARBA00022777"/>
    </source>
</evidence>
<keyword evidence="7 11" id="KW-0418">Kinase</keyword>
<evidence type="ECO:0000256" key="10">
    <source>
        <dbReference type="ARBA" id="ARBA00022977"/>
    </source>
</evidence>
<keyword evidence="4 11" id="KW-0808">Transferase</keyword>
<keyword evidence="9 11" id="KW-0460">Magnesium</keyword>
<evidence type="ECO:0000256" key="5">
    <source>
        <dbReference type="ARBA" id="ARBA00022723"/>
    </source>
</evidence>
<dbReference type="CDD" id="cd01170">
    <property type="entry name" value="THZ_kinase"/>
    <property type="match status" value="1"/>
</dbReference>
<evidence type="ECO:0000256" key="9">
    <source>
        <dbReference type="ARBA" id="ARBA00022842"/>
    </source>
</evidence>
<proteinExistence type="inferred from homology"/>
<feature type="binding site" evidence="11">
    <location>
        <position position="41"/>
    </location>
    <ligand>
        <name>substrate</name>
    </ligand>
</feature>
<evidence type="ECO:0000256" key="11">
    <source>
        <dbReference type="HAMAP-Rule" id="MF_00228"/>
    </source>
</evidence>
<protein>
    <recommendedName>
        <fullName evidence="11">Hydroxyethylthiazole kinase</fullName>
        <ecNumber evidence="11">2.7.1.50</ecNumber>
    </recommendedName>
    <alternativeName>
        <fullName evidence="11">4-methyl-5-beta-hydroxyethylthiazole kinase</fullName>
        <shortName evidence="11">TH kinase</shortName>
        <shortName evidence="11">Thz kinase</shortName>
    </alternativeName>
</protein>
<name>A0ABW4HTS8_9BACI</name>
<dbReference type="Pfam" id="PF02110">
    <property type="entry name" value="HK"/>
    <property type="match status" value="1"/>
</dbReference>
<dbReference type="GO" id="GO:0004417">
    <property type="term" value="F:hydroxyethylthiazole kinase activity"/>
    <property type="evidence" value="ECO:0007669"/>
    <property type="project" value="UniProtKB-EC"/>
</dbReference>
<evidence type="ECO:0000256" key="4">
    <source>
        <dbReference type="ARBA" id="ARBA00022679"/>
    </source>
</evidence>
<dbReference type="PANTHER" id="PTHR20858">
    <property type="entry name" value="PHOSPHOMETHYLPYRIMIDINE KINASE"/>
    <property type="match status" value="1"/>
</dbReference>
<evidence type="ECO:0000256" key="2">
    <source>
        <dbReference type="ARBA" id="ARBA00001946"/>
    </source>
</evidence>
<comment type="similarity">
    <text evidence="11">Belongs to the Thz kinase family.</text>
</comment>